<dbReference type="InterPro" id="IPR038610">
    <property type="entry name" value="FliK-like_C_sf"/>
</dbReference>
<keyword evidence="3" id="KW-0966">Cell projection</keyword>
<keyword evidence="3" id="KW-0282">Flagellum</keyword>
<reference evidence="3 4" key="1">
    <citation type="submission" date="2018-12" db="EMBL/GenBank/DDBJ databases">
        <title>Mesorhizobium carbonis sp. nov., isolated from coal mine water.</title>
        <authorList>
            <person name="Xin W."/>
            <person name="Xu Z."/>
            <person name="Xiang F."/>
            <person name="Zhang J."/>
            <person name="Xi L."/>
            <person name="Liu J."/>
        </authorList>
    </citation>
    <scope>NUCLEOTIDE SEQUENCE [LARGE SCALE GENOMIC DNA]</scope>
    <source>
        <strain evidence="3 4">B2.3</strain>
    </source>
</reference>
<evidence type="ECO:0000313" key="3">
    <source>
        <dbReference type="EMBL" id="RST85572.1"/>
    </source>
</evidence>
<proteinExistence type="predicted"/>
<organism evidence="3 4">
    <name type="scientific">Aquibium carbonis</name>
    <dbReference type="NCBI Taxonomy" id="2495581"/>
    <lineage>
        <taxon>Bacteria</taxon>
        <taxon>Pseudomonadati</taxon>
        <taxon>Pseudomonadota</taxon>
        <taxon>Alphaproteobacteria</taxon>
        <taxon>Hyphomicrobiales</taxon>
        <taxon>Phyllobacteriaceae</taxon>
        <taxon>Aquibium</taxon>
    </lineage>
</organism>
<comment type="caution">
    <text evidence="3">The sequence shown here is derived from an EMBL/GenBank/DDBJ whole genome shotgun (WGS) entry which is preliminary data.</text>
</comment>
<protein>
    <submittedName>
        <fullName evidence="3">Flagellar hook-length control protein FliK</fullName>
    </submittedName>
</protein>
<dbReference type="Proteomes" id="UP000278398">
    <property type="component" value="Unassembled WGS sequence"/>
</dbReference>
<feature type="domain" description="Flagellar hook-length control protein-like C-terminal" evidence="2">
    <location>
        <begin position="131"/>
        <end position="207"/>
    </location>
</feature>
<evidence type="ECO:0000256" key="1">
    <source>
        <dbReference type="SAM" id="MobiDB-lite"/>
    </source>
</evidence>
<feature type="compositionally biased region" description="Low complexity" evidence="1">
    <location>
        <begin position="202"/>
        <end position="212"/>
    </location>
</feature>
<dbReference type="Gene3D" id="3.30.750.140">
    <property type="match status" value="1"/>
</dbReference>
<keyword evidence="3" id="KW-0969">Cilium</keyword>
<evidence type="ECO:0000259" key="2">
    <source>
        <dbReference type="Pfam" id="PF02120"/>
    </source>
</evidence>
<name>A0A3S0A7F9_9HYPH</name>
<dbReference type="InterPro" id="IPR021136">
    <property type="entry name" value="Flagellar_hook_control-like_C"/>
</dbReference>
<feature type="region of interest" description="Disordered" evidence="1">
    <location>
        <begin position="202"/>
        <end position="270"/>
    </location>
</feature>
<dbReference type="AlphaFoldDB" id="A0A3S0A7F9"/>
<sequence length="270" mass="28185">AAVALPAILPAQPRDQRTAPLAAPRPSEHPASAQASLDRPATQEPTDGRDGAQTGQDRRGEPAPQAQKSARPTPEIGDMKVRVIGETVIPAPGVSQNQRTITDLVATMATDGDWKGALERATAARKEAASAPIGPVRDLRIQLNPAELGSVEARLRIVGEQLSVEIRVENGDALRRLSSERDAILTALRGLGFAVDDVSIQQQSTTSGQSQTAPGSRQGDGSGELSQGTGRERQGDGEATGNRRRDVEQGGQNGDAHTPAARPAGGGLYI</sequence>
<accession>A0A3S0A7F9</accession>
<dbReference type="EMBL" id="RWKW01000054">
    <property type="protein sequence ID" value="RST85572.1"/>
    <property type="molecule type" value="Genomic_DNA"/>
</dbReference>
<dbReference type="CDD" id="cd17470">
    <property type="entry name" value="T3SS_Flik_C"/>
    <property type="match status" value="1"/>
</dbReference>
<evidence type="ECO:0000313" key="4">
    <source>
        <dbReference type="Proteomes" id="UP000278398"/>
    </source>
</evidence>
<feature type="region of interest" description="Disordered" evidence="1">
    <location>
        <begin position="1"/>
        <end position="78"/>
    </location>
</feature>
<feature type="compositionally biased region" description="Basic and acidic residues" evidence="1">
    <location>
        <begin position="46"/>
        <end position="61"/>
    </location>
</feature>
<feature type="non-terminal residue" evidence="3">
    <location>
        <position position="1"/>
    </location>
</feature>
<dbReference type="RefSeq" id="WP_148106300.1">
    <property type="nucleotide sequence ID" value="NZ_RWKW01000054.1"/>
</dbReference>
<keyword evidence="4" id="KW-1185">Reference proteome</keyword>
<dbReference type="OrthoDB" id="8117459at2"/>
<dbReference type="Pfam" id="PF02120">
    <property type="entry name" value="Flg_hook"/>
    <property type="match status" value="1"/>
</dbReference>
<gene>
    <name evidence="3" type="ORF">EJC49_15195</name>
</gene>
<feature type="compositionally biased region" description="Basic and acidic residues" evidence="1">
    <location>
        <begin position="230"/>
        <end position="248"/>
    </location>
</feature>